<name>A0A812TYW4_9DINO</name>
<evidence type="ECO:0000313" key="1">
    <source>
        <dbReference type="EMBL" id="CAE7544522.1"/>
    </source>
</evidence>
<dbReference type="Proteomes" id="UP000601435">
    <property type="component" value="Unassembled WGS sequence"/>
</dbReference>
<evidence type="ECO:0000313" key="2">
    <source>
        <dbReference type="Proteomes" id="UP000601435"/>
    </source>
</evidence>
<feature type="non-terminal residue" evidence="1">
    <location>
        <position position="100"/>
    </location>
</feature>
<gene>
    <name evidence="1" type="ORF">SNEC2469_LOCUS15674</name>
</gene>
<dbReference type="AlphaFoldDB" id="A0A812TYW4"/>
<reference evidence="1" key="1">
    <citation type="submission" date="2021-02" db="EMBL/GenBank/DDBJ databases">
        <authorList>
            <person name="Dougan E. K."/>
            <person name="Rhodes N."/>
            <person name="Thang M."/>
            <person name="Chan C."/>
        </authorList>
    </citation>
    <scope>NUCLEOTIDE SEQUENCE</scope>
</reference>
<feature type="non-terminal residue" evidence="1">
    <location>
        <position position="1"/>
    </location>
</feature>
<dbReference type="OrthoDB" id="440264at2759"/>
<organism evidence="1 2">
    <name type="scientific">Symbiodinium necroappetens</name>
    <dbReference type="NCBI Taxonomy" id="1628268"/>
    <lineage>
        <taxon>Eukaryota</taxon>
        <taxon>Sar</taxon>
        <taxon>Alveolata</taxon>
        <taxon>Dinophyceae</taxon>
        <taxon>Suessiales</taxon>
        <taxon>Symbiodiniaceae</taxon>
        <taxon>Symbiodinium</taxon>
    </lineage>
</organism>
<sequence length="100" mass="11595">EQGLVLEDCTASVFLDEMRPHRMGGLIDGWAARSWTRDLLVEQFGRLEFRARPCETLNQYGYAGPSERYVSLEEYLSADFDGRSVVFENDFESNRHELLE</sequence>
<accession>A0A812TYW4</accession>
<dbReference type="EMBL" id="CAJNJA010025510">
    <property type="protein sequence ID" value="CAE7544522.1"/>
    <property type="molecule type" value="Genomic_DNA"/>
</dbReference>
<protein>
    <submittedName>
        <fullName evidence="1">Uncharacterized protein</fullName>
    </submittedName>
</protein>
<comment type="caution">
    <text evidence="1">The sequence shown here is derived from an EMBL/GenBank/DDBJ whole genome shotgun (WGS) entry which is preliminary data.</text>
</comment>
<keyword evidence="2" id="KW-1185">Reference proteome</keyword>
<proteinExistence type="predicted"/>